<feature type="region of interest" description="Disordered" evidence="1">
    <location>
        <begin position="196"/>
        <end position="225"/>
    </location>
</feature>
<evidence type="ECO:0000313" key="4">
    <source>
        <dbReference type="Proteomes" id="UP000622797"/>
    </source>
</evidence>
<reference evidence="3" key="2">
    <citation type="submission" date="2020-05" db="EMBL/GenBank/DDBJ databases">
        <authorList>
            <person name="Kim H.-S."/>
            <person name="Proctor R.H."/>
            <person name="Brown D.W."/>
        </authorList>
    </citation>
    <scope>NUCLEOTIDE SEQUENCE</scope>
    <source>
        <strain evidence="3">NRRL 20472</strain>
    </source>
</reference>
<protein>
    <submittedName>
        <fullName evidence="3">Uncharacterized protein</fullName>
    </submittedName>
</protein>
<keyword evidence="4" id="KW-1185">Reference proteome</keyword>
<reference evidence="3" key="1">
    <citation type="journal article" date="2020" name="BMC Genomics">
        <title>Correction to: Identification and distribution of gene clusters required for synthesis of sphingolipid metabolism inhibitors in diverse species of the filamentous fungus Fusarium.</title>
        <authorList>
            <person name="Kim H.S."/>
            <person name="Lohmar J.M."/>
            <person name="Busman M."/>
            <person name="Brown D.W."/>
            <person name="Naumann T.A."/>
            <person name="Divon H.H."/>
            <person name="Lysoe E."/>
            <person name="Uhlig S."/>
            <person name="Proctor R.H."/>
        </authorList>
    </citation>
    <scope>NUCLEOTIDE SEQUENCE</scope>
    <source>
        <strain evidence="3">NRRL 20472</strain>
    </source>
</reference>
<evidence type="ECO:0000256" key="1">
    <source>
        <dbReference type="SAM" id="MobiDB-lite"/>
    </source>
</evidence>
<dbReference type="EMBL" id="JABEXW010000360">
    <property type="protein sequence ID" value="KAF4965276.1"/>
    <property type="molecule type" value="Genomic_DNA"/>
</dbReference>
<gene>
    <name evidence="3" type="ORF">FSARC_6894</name>
</gene>
<feature type="chain" id="PRO_5034584096" evidence="2">
    <location>
        <begin position="20"/>
        <end position="255"/>
    </location>
</feature>
<proteinExistence type="predicted"/>
<accession>A0A8H4TWG8</accession>
<sequence>MHLNILLGLGLLVADSALAAPRKSVPCSTVTEYKTKKAHHGLKDIETATAKFKIHPKNPEIEDTIEDEDEDEPSLAALETSTAVVSVTDTKTKHVTKTASVTKTTLSTEVAFMMEVTTDTRTAWTTATASQNATQIVYIVNTAFETNTASSTATARRAVKYDWLRQIDLVPVDPFDNSVIRSAIAAVTKTALAADNEAPSATKTKHTATEDSGPLTTSNADENDTYEKIWAENQKKTDTGSTGGEFRISILTNPA</sequence>
<feature type="signal peptide" evidence="2">
    <location>
        <begin position="1"/>
        <end position="19"/>
    </location>
</feature>
<dbReference type="AlphaFoldDB" id="A0A8H4TWG8"/>
<evidence type="ECO:0000313" key="3">
    <source>
        <dbReference type="EMBL" id="KAF4965276.1"/>
    </source>
</evidence>
<comment type="caution">
    <text evidence="3">The sequence shown here is derived from an EMBL/GenBank/DDBJ whole genome shotgun (WGS) entry which is preliminary data.</text>
</comment>
<dbReference type="Proteomes" id="UP000622797">
    <property type="component" value="Unassembled WGS sequence"/>
</dbReference>
<keyword evidence="2" id="KW-0732">Signal</keyword>
<name>A0A8H4TWG8_9HYPO</name>
<evidence type="ECO:0000256" key="2">
    <source>
        <dbReference type="SAM" id="SignalP"/>
    </source>
</evidence>
<organism evidence="3 4">
    <name type="scientific">Fusarium sarcochroum</name>
    <dbReference type="NCBI Taxonomy" id="1208366"/>
    <lineage>
        <taxon>Eukaryota</taxon>
        <taxon>Fungi</taxon>
        <taxon>Dikarya</taxon>
        <taxon>Ascomycota</taxon>
        <taxon>Pezizomycotina</taxon>
        <taxon>Sordariomycetes</taxon>
        <taxon>Hypocreomycetidae</taxon>
        <taxon>Hypocreales</taxon>
        <taxon>Nectriaceae</taxon>
        <taxon>Fusarium</taxon>
        <taxon>Fusarium lateritium species complex</taxon>
    </lineage>
</organism>